<organism evidence="2 3">
    <name type="scientific">Colletotrichum asianum</name>
    <dbReference type="NCBI Taxonomy" id="702518"/>
    <lineage>
        <taxon>Eukaryota</taxon>
        <taxon>Fungi</taxon>
        <taxon>Dikarya</taxon>
        <taxon>Ascomycota</taxon>
        <taxon>Pezizomycotina</taxon>
        <taxon>Sordariomycetes</taxon>
        <taxon>Hypocreomycetidae</taxon>
        <taxon>Glomerellales</taxon>
        <taxon>Glomerellaceae</taxon>
        <taxon>Colletotrichum</taxon>
        <taxon>Colletotrichum gloeosporioides species complex</taxon>
    </lineage>
</organism>
<dbReference type="Proteomes" id="UP000434172">
    <property type="component" value="Unassembled WGS sequence"/>
</dbReference>
<protein>
    <submittedName>
        <fullName evidence="2">Uncharacterized protein</fullName>
    </submittedName>
</protein>
<gene>
    <name evidence="2" type="ORF">GQ607_004702</name>
</gene>
<feature type="compositionally biased region" description="Basic and acidic residues" evidence="1">
    <location>
        <begin position="83"/>
        <end position="112"/>
    </location>
</feature>
<evidence type="ECO:0000313" key="2">
    <source>
        <dbReference type="EMBL" id="KAF0327872.1"/>
    </source>
</evidence>
<accession>A0A8H3WNS5</accession>
<dbReference type="AlphaFoldDB" id="A0A8H3WNS5"/>
<feature type="region of interest" description="Disordered" evidence="1">
    <location>
        <begin position="50"/>
        <end position="112"/>
    </location>
</feature>
<proteinExistence type="predicted"/>
<name>A0A8H3WNS5_9PEZI</name>
<sequence>MPRVRPRQPPGIRRDPSVTPSLSLCGCTAAAAGRRPRLAACLLAASCGEHRPVRPKPLSMRPPATADTGGRSGRRCCRCWQRSSDRPAHGRQRKAETQERRMGGRAEKKEEMACGTIGAQISPFRQASRIGVLSGRKSSSSYSYLG</sequence>
<dbReference type="PROSITE" id="PS51257">
    <property type="entry name" value="PROKAR_LIPOPROTEIN"/>
    <property type="match status" value="1"/>
</dbReference>
<comment type="caution">
    <text evidence="2">The sequence shown here is derived from an EMBL/GenBank/DDBJ whole genome shotgun (WGS) entry which is preliminary data.</text>
</comment>
<evidence type="ECO:0000313" key="3">
    <source>
        <dbReference type="Proteomes" id="UP000434172"/>
    </source>
</evidence>
<reference evidence="2 3" key="1">
    <citation type="submission" date="2019-12" db="EMBL/GenBank/DDBJ databases">
        <title>A genome sequence resource for the geographically widespread anthracnose pathogen Colletotrichum asianum.</title>
        <authorList>
            <person name="Meng Y."/>
        </authorList>
    </citation>
    <scope>NUCLEOTIDE SEQUENCE [LARGE SCALE GENOMIC DNA]</scope>
    <source>
        <strain evidence="2 3">ICMP 18580</strain>
    </source>
</reference>
<evidence type="ECO:0000256" key="1">
    <source>
        <dbReference type="SAM" id="MobiDB-lite"/>
    </source>
</evidence>
<dbReference type="EMBL" id="WOWK01000020">
    <property type="protein sequence ID" value="KAF0327872.1"/>
    <property type="molecule type" value="Genomic_DNA"/>
</dbReference>
<keyword evidence="3" id="KW-1185">Reference proteome</keyword>
<feature type="region of interest" description="Disordered" evidence="1">
    <location>
        <begin position="126"/>
        <end position="146"/>
    </location>
</feature>